<dbReference type="RefSeq" id="XP_003667667.1">
    <property type="nucleotide sequence ID" value="XM_003667619.1"/>
</dbReference>
<dbReference type="GeneID" id="11495440"/>
<feature type="region of interest" description="Disordered" evidence="1">
    <location>
        <begin position="323"/>
        <end position="364"/>
    </location>
</feature>
<dbReference type="InterPro" id="IPR018859">
    <property type="entry name" value="BAR_dom-cont"/>
</dbReference>
<gene>
    <name evidence="2" type="primary">NDAI0A02660</name>
    <name evidence="2" type="ordered locus">NDAI_0A02660</name>
</gene>
<organism evidence="2 3">
    <name type="scientific">Naumovozyma dairenensis (strain ATCC 10597 / BCRC 20456 / CBS 421 / NBRC 0211 / NRRL Y-12639)</name>
    <name type="common">Saccharomyces dairenensis</name>
    <dbReference type="NCBI Taxonomy" id="1071378"/>
    <lineage>
        <taxon>Eukaryota</taxon>
        <taxon>Fungi</taxon>
        <taxon>Dikarya</taxon>
        <taxon>Ascomycota</taxon>
        <taxon>Saccharomycotina</taxon>
        <taxon>Saccharomycetes</taxon>
        <taxon>Saccharomycetales</taxon>
        <taxon>Saccharomycetaceae</taxon>
        <taxon>Naumovozyma</taxon>
    </lineage>
</organism>
<dbReference type="Gene3D" id="1.20.1270.60">
    <property type="entry name" value="Arfaptin homology (AH) domain/BAR domain"/>
    <property type="match status" value="1"/>
</dbReference>
<proteinExistence type="predicted"/>
<dbReference type="AlphaFoldDB" id="G0W3N6"/>
<dbReference type="OMA" id="NIMFATR"/>
<dbReference type="InterPro" id="IPR027267">
    <property type="entry name" value="AH/BAR_dom_sf"/>
</dbReference>
<protein>
    <recommendedName>
        <fullName evidence="4">BAR domain-containing protein</fullName>
    </recommendedName>
</protein>
<dbReference type="CDD" id="cd07600">
    <property type="entry name" value="BAR_Gvp36"/>
    <property type="match status" value="1"/>
</dbReference>
<sequence length="364" mass="41208">MSTFNSFTNSFNKRLQELSTTVSQKTQEFSTNMPDINSLAQSTQRMVQERLGQVTDISQLPEEYLQLERKIDTIKSVYDNFLSVTNTFEHQSYDYPNVARESVIEFSKSAVSKVEELSHATSASEAQQILTNNSNQIKEPKTLNYALSKASLISSEQLNKQFSTDDDNNSNSDFKLVSSILLKFSDIQAKIAQARLQQDLLIKQKFNNNLRNDLNTSFERAQKVRKDVQNKRLQYDVARTNLLNAKPEKEASLRVQMELLEDQFAQATEHATLVMNEIIENSNFMEYLNELARAQLAYYQLSSNIMNDFVKNIGNNSGIPTSTTTATTTTATSNDDTATQSTTKMDASNTPINLDDNLDDEDDE</sequence>
<feature type="compositionally biased region" description="Low complexity" evidence="1">
    <location>
        <begin position="323"/>
        <end position="343"/>
    </location>
</feature>
<accession>G0W3N6</accession>
<keyword evidence="3" id="KW-1185">Reference proteome</keyword>
<dbReference type="SUPFAM" id="SSF103657">
    <property type="entry name" value="BAR/IMD domain-like"/>
    <property type="match status" value="1"/>
</dbReference>
<dbReference type="Proteomes" id="UP000000689">
    <property type="component" value="Chromosome 1"/>
</dbReference>
<dbReference type="EMBL" id="HE580267">
    <property type="protein sequence ID" value="CCD22424.1"/>
    <property type="molecule type" value="Genomic_DNA"/>
</dbReference>
<dbReference type="HOGENOM" id="CLU_059017_0_0_1"/>
<reference evidence="2 3" key="1">
    <citation type="journal article" date="2011" name="Proc. Natl. Acad. Sci. U.S.A.">
        <title>Evolutionary erosion of yeast sex chromosomes by mating-type switching accidents.</title>
        <authorList>
            <person name="Gordon J.L."/>
            <person name="Armisen D."/>
            <person name="Proux-Wera E."/>
            <person name="Oheigeartaigh S.S."/>
            <person name="Byrne K.P."/>
            <person name="Wolfe K.H."/>
        </authorList>
    </citation>
    <scope>NUCLEOTIDE SEQUENCE [LARGE SCALE GENOMIC DNA]</scope>
    <source>
        <strain evidence="3">ATCC 10597 / BCRC 20456 / CBS 421 / NBRC 0211 / NRRL Y-12639</strain>
    </source>
</reference>
<evidence type="ECO:0000313" key="2">
    <source>
        <dbReference type="EMBL" id="CCD22424.1"/>
    </source>
</evidence>
<dbReference type="Pfam" id="PF10455">
    <property type="entry name" value="BAR_2"/>
    <property type="match status" value="1"/>
</dbReference>
<evidence type="ECO:0000256" key="1">
    <source>
        <dbReference type="SAM" id="MobiDB-lite"/>
    </source>
</evidence>
<dbReference type="eggNOG" id="ENOG502QQ2V">
    <property type="taxonomic scope" value="Eukaryota"/>
</dbReference>
<dbReference type="KEGG" id="ndi:NDAI_0A02660"/>
<evidence type="ECO:0008006" key="4">
    <source>
        <dbReference type="Google" id="ProtNLM"/>
    </source>
</evidence>
<dbReference type="OrthoDB" id="5549748at2759"/>
<name>G0W3N6_NAUDC</name>
<evidence type="ECO:0000313" key="3">
    <source>
        <dbReference type="Proteomes" id="UP000000689"/>
    </source>
</evidence>